<dbReference type="AlphaFoldDB" id="A0AAW2CRF9"/>
<keyword evidence="3" id="KW-1185">Reference proteome</keyword>
<dbReference type="Proteomes" id="UP001459277">
    <property type="component" value="Unassembled WGS sequence"/>
</dbReference>
<proteinExistence type="predicted"/>
<dbReference type="InterPro" id="IPR025836">
    <property type="entry name" value="Zn_knuckle_CX2CX4HX4C"/>
</dbReference>
<feature type="domain" description="Zinc knuckle CX2CX4HX4C" evidence="1">
    <location>
        <begin position="105"/>
        <end position="132"/>
    </location>
</feature>
<evidence type="ECO:0000313" key="3">
    <source>
        <dbReference type="Proteomes" id="UP001459277"/>
    </source>
</evidence>
<evidence type="ECO:0000313" key="2">
    <source>
        <dbReference type="EMBL" id="KAL0000840.1"/>
    </source>
</evidence>
<protein>
    <recommendedName>
        <fullName evidence="1">Zinc knuckle CX2CX4HX4C domain-containing protein</fullName>
    </recommendedName>
</protein>
<dbReference type="Pfam" id="PF14392">
    <property type="entry name" value="zf-CCHC_4"/>
    <property type="match status" value="1"/>
</dbReference>
<dbReference type="EMBL" id="JAZDWU010000005">
    <property type="protein sequence ID" value="KAL0000840.1"/>
    <property type="molecule type" value="Genomic_DNA"/>
</dbReference>
<evidence type="ECO:0000259" key="1">
    <source>
        <dbReference type="Pfam" id="PF14392"/>
    </source>
</evidence>
<name>A0AAW2CRF9_9ROSI</name>
<sequence>MAEDSVDTITSQAAKLNWLKSKINLEVVPSSSANSKKLLTDPWPSPQSKDNVLKIGSIAGRALDTDLVGPGLGIWSRCVRVQVEMDISCPLVPGFPLERDHLPVLWIPFKFEKLGNFCFGCGMLGHDHRSCQDKGA</sequence>
<gene>
    <name evidence="2" type="ORF">SO802_014621</name>
</gene>
<comment type="caution">
    <text evidence="2">The sequence shown here is derived from an EMBL/GenBank/DDBJ whole genome shotgun (WGS) entry which is preliminary data.</text>
</comment>
<reference evidence="2 3" key="1">
    <citation type="submission" date="2024-01" db="EMBL/GenBank/DDBJ databases">
        <title>A telomere-to-telomere, gap-free genome of sweet tea (Lithocarpus litseifolius).</title>
        <authorList>
            <person name="Zhou J."/>
        </authorList>
    </citation>
    <scope>NUCLEOTIDE SEQUENCE [LARGE SCALE GENOMIC DNA]</scope>
    <source>
        <strain evidence="2">Zhou-2022a</strain>
        <tissue evidence="2">Leaf</tissue>
    </source>
</reference>
<accession>A0AAW2CRF9</accession>
<organism evidence="2 3">
    <name type="scientific">Lithocarpus litseifolius</name>
    <dbReference type="NCBI Taxonomy" id="425828"/>
    <lineage>
        <taxon>Eukaryota</taxon>
        <taxon>Viridiplantae</taxon>
        <taxon>Streptophyta</taxon>
        <taxon>Embryophyta</taxon>
        <taxon>Tracheophyta</taxon>
        <taxon>Spermatophyta</taxon>
        <taxon>Magnoliopsida</taxon>
        <taxon>eudicotyledons</taxon>
        <taxon>Gunneridae</taxon>
        <taxon>Pentapetalae</taxon>
        <taxon>rosids</taxon>
        <taxon>fabids</taxon>
        <taxon>Fagales</taxon>
        <taxon>Fagaceae</taxon>
        <taxon>Lithocarpus</taxon>
    </lineage>
</organism>